<evidence type="ECO:0000313" key="17">
    <source>
        <dbReference type="EMBL" id="WNZ46836.1"/>
    </source>
</evidence>
<dbReference type="SUPFAM" id="SSF47384">
    <property type="entry name" value="Homodimeric domain of signal transducing histidine kinase"/>
    <property type="match status" value="1"/>
</dbReference>
<evidence type="ECO:0000256" key="6">
    <source>
        <dbReference type="ARBA" id="ARBA00022679"/>
    </source>
</evidence>
<dbReference type="EC" id="2.7.13.3" evidence="3"/>
<sequence length="525" mass="58567">MAALNLGGLRSRLLLLVLLAILPGFVLTLLFRIRERDLIAARYREQAARVAQQVVVKQDALVEETRELLQTLATQPELNITECSPTFEPILQKSQQYLVLATISPQGDLVCSVPTSAKMLNVGDRSWFQKTLRNHNFAIGEYQVGRITGQPGIGFSYPILADDRVKTVIVATLSLTWLNEVIAQQNLPAGSTISVIDRQGVVLAHYPKPNLWVGQSIRHTPLFQELQRQNQASNIVETQGLDGSLQLFAFTNLLPQDVSDLEVIISIPQSVILTQVNQDALESFLWLSLITLFALTATWYFSVVAIQRPICELLDVTQKLTKGELTARVERPFQPGILGQLAEAFNEMGSSLETHVAERAEVEKAREVATIKERFVSMVSHEFRTPLSAVLIAARMLKQFGDQMSVMQKNESFDRLFSAVNQMTQLMEDVLLLGQDQAGVALFSPKLMNPAEFCGRLIESMQINASAQHRLLFVNDEKCEQANLDEKLLRSILTNLLSNAIKYSPNGGEVRLVFRHVDYEGEIAG</sequence>
<dbReference type="EMBL" id="CP130144">
    <property type="protein sequence ID" value="WNZ46836.1"/>
    <property type="molecule type" value="Genomic_DNA"/>
</dbReference>
<dbReference type="InterPro" id="IPR050398">
    <property type="entry name" value="HssS/ArlS-like"/>
</dbReference>
<reference evidence="17" key="2">
    <citation type="submission" date="2023-07" db="EMBL/GenBank/DDBJ databases">
        <authorList>
            <person name="Bai X.-H."/>
            <person name="Wang H.-H."/>
            <person name="Wang J."/>
            <person name="Ma M.-Y."/>
            <person name="Hu H.-H."/>
            <person name="Song Z.-L."/>
            <person name="Ma H.-G."/>
            <person name="Fan Y."/>
            <person name="Du C.-Y."/>
            <person name="Xu J.-C."/>
        </authorList>
    </citation>
    <scope>NUCLEOTIDE SEQUENCE</scope>
    <source>
        <strain evidence="17">CZ1</strain>
    </source>
</reference>
<dbReference type="SUPFAM" id="SSF158472">
    <property type="entry name" value="HAMP domain-like"/>
    <property type="match status" value="1"/>
</dbReference>
<keyword evidence="11 14" id="KW-1133">Transmembrane helix</keyword>
<evidence type="ECO:0000256" key="10">
    <source>
        <dbReference type="ARBA" id="ARBA00022840"/>
    </source>
</evidence>
<evidence type="ECO:0000256" key="12">
    <source>
        <dbReference type="ARBA" id="ARBA00023012"/>
    </source>
</evidence>
<evidence type="ECO:0000256" key="4">
    <source>
        <dbReference type="ARBA" id="ARBA00022475"/>
    </source>
</evidence>
<evidence type="ECO:0000256" key="13">
    <source>
        <dbReference type="ARBA" id="ARBA00023136"/>
    </source>
</evidence>
<dbReference type="PANTHER" id="PTHR45528">
    <property type="entry name" value="SENSOR HISTIDINE KINASE CPXA"/>
    <property type="match status" value="1"/>
</dbReference>
<dbReference type="RefSeq" id="WP_316427790.1">
    <property type="nucleotide sequence ID" value="NZ_CP130144.1"/>
</dbReference>
<evidence type="ECO:0000256" key="7">
    <source>
        <dbReference type="ARBA" id="ARBA00022692"/>
    </source>
</evidence>
<dbReference type="CDD" id="cd00082">
    <property type="entry name" value="HisKA"/>
    <property type="match status" value="1"/>
</dbReference>
<feature type="transmembrane region" description="Helical" evidence="14">
    <location>
        <begin position="284"/>
        <end position="302"/>
    </location>
</feature>
<evidence type="ECO:0000256" key="11">
    <source>
        <dbReference type="ARBA" id="ARBA00022989"/>
    </source>
</evidence>
<keyword evidence="6" id="KW-0808">Transferase</keyword>
<evidence type="ECO:0000256" key="3">
    <source>
        <dbReference type="ARBA" id="ARBA00012438"/>
    </source>
</evidence>
<dbReference type="InterPro" id="IPR036097">
    <property type="entry name" value="HisK_dim/P_sf"/>
</dbReference>
<dbReference type="PROSITE" id="PS50885">
    <property type="entry name" value="HAMP"/>
    <property type="match status" value="1"/>
</dbReference>
<evidence type="ECO:0000256" key="14">
    <source>
        <dbReference type="SAM" id="Phobius"/>
    </source>
</evidence>
<accession>A0AA96WWN2</accession>
<comment type="catalytic activity">
    <reaction evidence="1">
        <text>ATP + protein L-histidine = ADP + protein N-phospho-L-histidine.</text>
        <dbReference type="EC" id="2.7.13.3"/>
    </reaction>
</comment>
<protein>
    <recommendedName>
        <fullName evidence="3">histidine kinase</fullName>
        <ecNumber evidence="3">2.7.13.3</ecNumber>
    </recommendedName>
</protein>
<evidence type="ECO:0000256" key="1">
    <source>
        <dbReference type="ARBA" id="ARBA00000085"/>
    </source>
</evidence>
<dbReference type="InterPro" id="IPR036890">
    <property type="entry name" value="HATPase_C_sf"/>
</dbReference>
<keyword evidence="10" id="KW-0067">ATP-binding</keyword>
<keyword evidence="7 14" id="KW-0812">Transmembrane</keyword>
<dbReference type="CDD" id="cd12915">
    <property type="entry name" value="PDC2_DGC_like"/>
    <property type="match status" value="1"/>
</dbReference>
<dbReference type="InterPro" id="IPR003661">
    <property type="entry name" value="HisK_dim/P_dom"/>
</dbReference>
<dbReference type="InterPro" id="IPR005467">
    <property type="entry name" value="His_kinase_dom"/>
</dbReference>
<keyword evidence="4" id="KW-1003">Cell membrane</keyword>
<feature type="transmembrane region" description="Helical" evidence="14">
    <location>
        <begin position="12"/>
        <end position="33"/>
    </location>
</feature>
<name>A0AA96WWN2_LEPBY</name>
<evidence type="ECO:0000256" key="2">
    <source>
        <dbReference type="ARBA" id="ARBA00004651"/>
    </source>
</evidence>
<evidence type="ECO:0000256" key="5">
    <source>
        <dbReference type="ARBA" id="ARBA00022553"/>
    </source>
</evidence>
<proteinExistence type="predicted"/>
<dbReference type="GO" id="GO:0005886">
    <property type="term" value="C:plasma membrane"/>
    <property type="evidence" value="ECO:0007669"/>
    <property type="project" value="UniProtKB-SubCell"/>
</dbReference>
<dbReference type="InterPro" id="IPR003660">
    <property type="entry name" value="HAMP_dom"/>
</dbReference>
<dbReference type="AlphaFoldDB" id="A0AA96WWN2"/>
<dbReference type="Gene3D" id="3.30.450.20">
    <property type="entry name" value="PAS domain"/>
    <property type="match status" value="2"/>
</dbReference>
<gene>
    <name evidence="17" type="ORF">Q2T42_03150</name>
</gene>
<dbReference type="GO" id="GO:0000155">
    <property type="term" value="F:phosphorelay sensor kinase activity"/>
    <property type="evidence" value="ECO:0007669"/>
    <property type="project" value="InterPro"/>
</dbReference>
<dbReference type="CDD" id="cd12914">
    <property type="entry name" value="PDC1_DGC_like"/>
    <property type="match status" value="1"/>
</dbReference>
<dbReference type="PANTHER" id="PTHR45528:SF1">
    <property type="entry name" value="SENSOR HISTIDINE KINASE CPXA"/>
    <property type="match status" value="1"/>
</dbReference>
<reference evidence="17" key="1">
    <citation type="journal article" date="2023" name="Plants (Basel)">
        <title>Genomic Analysis of Leptolyngbya boryana CZ1 Reveals Efficient Carbon Fixation Modules.</title>
        <authorList>
            <person name="Bai X."/>
            <person name="Wang H."/>
            <person name="Cheng W."/>
            <person name="Wang J."/>
            <person name="Ma M."/>
            <person name="Hu H."/>
            <person name="Song Z."/>
            <person name="Ma H."/>
            <person name="Fan Y."/>
            <person name="Du C."/>
            <person name="Xu J."/>
        </authorList>
    </citation>
    <scope>NUCLEOTIDE SEQUENCE</scope>
    <source>
        <strain evidence="17">CZ1</strain>
    </source>
</reference>
<dbReference type="SMART" id="SM00388">
    <property type="entry name" value="HisKA"/>
    <property type="match status" value="1"/>
</dbReference>
<dbReference type="PROSITE" id="PS50109">
    <property type="entry name" value="HIS_KIN"/>
    <property type="match status" value="1"/>
</dbReference>
<dbReference type="Pfam" id="PF00512">
    <property type="entry name" value="HisKA"/>
    <property type="match status" value="1"/>
</dbReference>
<feature type="domain" description="Histidine kinase" evidence="15">
    <location>
        <begin position="378"/>
        <end position="512"/>
    </location>
</feature>
<keyword evidence="12" id="KW-0902">Two-component regulatory system</keyword>
<evidence type="ECO:0000259" key="16">
    <source>
        <dbReference type="PROSITE" id="PS50885"/>
    </source>
</evidence>
<dbReference type="Gene3D" id="3.30.565.10">
    <property type="entry name" value="Histidine kinase-like ATPase, C-terminal domain"/>
    <property type="match status" value="1"/>
</dbReference>
<dbReference type="InterPro" id="IPR033479">
    <property type="entry name" value="dCache_1"/>
</dbReference>
<dbReference type="GO" id="GO:0005524">
    <property type="term" value="F:ATP binding"/>
    <property type="evidence" value="ECO:0007669"/>
    <property type="project" value="UniProtKB-KW"/>
</dbReference>
<evidence type="ECO:0000256" key="9">
    <source>
        <dbReference type="ARBA" id="ARBA00022777"/>
    </source>
</evidence>
<dbReference type="Gene3D" id="1.10.287.130">
    <property type="match status" value="1"/>
</dbReference>
<keyword evidence="9 17" id="KW-0418">Kinase</keyword>
<comment type="subcellular location">
    <subcellularLocation>
        <location evidence="2">Cell membrane</location>
        <topology evidence="2">Multi-pass membrane protein</topology>
    </subcellularLocation>
</comment>
<organism evidence="17">
    <name type="scientific">Leptolyngbya boryana CZ1</name>
    <dbReference type="NCBI Taxonomy" id="3060204"/>
    <lineage>
        <taxon>Bacteria</taxon>
        <taxon>Bacillati</taxon>
        <taxon>Cyanobacteriota</taxon>
        <taxon>Cyanophyceae</taxon>
        <taxon>Leptolyngbyales</taxon>
        <taxon>Leptolyngbyaceae</taxon>
        <taxon>Leptolyngbya group</taxon>
        <taxon>Leptolyngbya</taxon>
    </lineage>
</organism>
<dbReference type="Gene3D" id="6.10.340.10">
    <property type="match status" value="1"/>
</dbReference>
<dbReference type="SMART" id="SM00304">
    <property type="entry name" value="HAMP"/>
    <property type="match status" value="1"/>
</dbReference>
<dbReference type="Pfam" id="PF02743">
    <property type="entry name" value="dCache_1"/>
    <property type="match status" value="1"/>
</dbReference>
<feature type="domain" description="HAMP" evidence="16">
    <location>
        <begin position="304"/>
        <end position="357"/>
    </location>
</feature>
<evidence type="ECO:0000259" key="15">
    <source>
        <dbReference type="PROSITE" id="PS50109"/>
    </source>
</evidence>
<dbReference type="CDD" id="cd06225">
    <property type="entry name" value="HAMP"/>
    <property type="match status" value="1"/>
</dbReference>
<keyword evidence="5" id="KW-0597">Phosphoprotein</keyword>
<keyword evidence="8" id="KW-0547">Nucleotide-binding</keyword>
<keyword evidence="13 14" id="KW-0472">Membrane</keyword>
<dbReference type="SUPFAM" id="SSF55874">
    <property type="entry name" value="ATPase domain of HSP90 chaperone/DNA topoisomerase II/histidine kinase"/>
    <property type="match status" value="1"/>
</dbReference>
<evidence type="ECO:0000256" key="8">
    <source>
        <dbReference type="ARBA" id="ARBA00022741"/>
    </source>
</evidence>